<name>A0A317D1J9_9ACTN</name>
<dbReference type="AlphaFoldDB" id="A0A317D1J9"/>
<accession>A0A317D1J9</accession>
<dbReference type="EMBL" id="QGKS01000419">
    <property type="protein sequence ID" value="PWR08741.1"/>
    <property type="molecule type" value="Genomic_DNA"/>
</dbReference>
<sequence>MPSRPSRSTPATTGQDLRVREAVTRAHHEECARVVAALTRRFGDLDIAEEAARNHRPKCGQRGVDRLPNVTIPPHRLPPGNSASRYRRPAPMCRYSAR</sequence>
<comment type="caution">
    <text evidence="2">The sequence shown here is derived from an EMBL/GenBank/DDBJ whole genome shotgun (WGS) entry which is preliminary data.</text>
</comment>
<evidence type="ECO:0000313" key="2">
    <source>
        <dbReference type="EMBL" id="PWR08741.1"/>
    </source>
</evidence>
<dbReference type="Proteomes" id="UP000246050">
    <property type="component" value="Unassembled WGS sequence"/>
</dbReference>
<proteinExistence type="predicted"/>
<gene>
    <name evidence="2" type="ORF">DKT69_32395</name>
</gene>
<protein>
    <submittedName>
        <fullName evidence="2">Uncharacterized protein</fullName>
    </submittedName>
</protein>
<evidence type="ECO:0000256" key="1">
    <source>
        <dbReference type="SAM" id="MobiDB-lite"/>
    </source>
</evidence>
<feature type="region of interest" description="Disordered" evidence="1">
    <location>
        <begin position="54"/>
        <end position="98"/>
    </location>
</feature>
<organism evidence="2 3">
    <name type="scientific">Micromonospora sicca</name>
    <dbReference type="NCBI Taxonomy" id="2202420"/>
    <lineage>
        <taxon>Bacteria</taxon>
        <taxon>Bacillati</taxon>
        <taxon>Actinomycetota</taxon>
        <taxon>Actinomycetes</taxon>
        <taxon>Micromonosporales</taxon>
        <taxon>Micromonosporaceae</taxon>
        <taxon>Micromonospora</taxon>
    </lineage>
</organism>
<reference evidence="2 3" key="1">
    <citation type="submission" date="2018-05" db="EMBL/GenBank/DDBJ databases">
        <title>Micromonosporas from Atacama Desert.</title>
        <authorList>
            <person name="Carro L."/>
            <person name="Golinska P."/>
            <person name="Klenk H.-P."/>
            <person name="Goodfellow M."/>
        </authorList>
    </citation>
    <scope>NUCLEOTIDE SEQUENCE [LARGE SCALE GENOMIC DNA]</scope>
    <source>
        <strain evidence="2 3">4G51</strain>
    </source>
</reference>
<evidence type="ECO:0000313" key="3">
    <source>
        <dbReference type="Proteomes" id="UP000246050"/>
    </source>
</evidence>